<sequence>MTAFPASPDSVRLALPAEALAIAQIQRRAWEQRLAPEAAAVLGEVDLDAMTAAWHRAITRPPAARFRVLVAVAAGLAGDRDRVVGFAATVPSDDADAEPQDGAIDEFAIDPPAQRQGHGSRLLHACVDTLRADGFTRASWWLGSDDVLRTFATAAGWAPDGAARELGVDDDEHPDVRLQQVRLHADIAPET</sequence>
<dbReference type="InterPro" id="IPR000182">
    <property type="entry name" value="GNAT_dom"/>
</dbReference>
<gene>
    <name evidence="4" type="ORF">GCM10022236_30340</name>
</gene>
<evidence type="ECO:0000313" key="4">
    <source>
        <dbReference type="EMBL" id="GAA3626008.1"/>
    </source>
</evidence>
<dbReference type="PANTHER" id="PTHR43877">
    <property type="entry name" value="AMINOALKYLPHOSPHONATE N-ACETYLTRANSFERASE-RELATED-RELATED"/>
    <property type="match status" value="1"/>
</dbReference>
<dbReference type="Proteomes" id="UP001501490">
    <property type="component" value="Unassembled WGS sequence"/>
</dbReference>
<dbReference type="Gene3D" id="3.40.630.30">
    <property type="match status" value="1"/>
</dbReference>
<dbReference type="PROSITE" id="PS51186">
    <property type="entry name" value="GNAT"/>
    <property type="match status" value="1"/>
</dbReference>
<dbReference type="InterPro" id="IPR050832">
    <property type="entry name" value="Bact_Acetyltransf"/>
</dbReference>
<dbReference type="CDD" id="cd04301">
    <property type="entry name" value="NAT_SF"/>
    <property type="match status" value="1"/>
</dbReference>
<reference evidence="5" key="1">
    <citation type="journal article" date="2019" name="Int. J. Syst. Evol. Microbiol.">
        <title>The Global Catalogue of Microorganisms (GCM) 10K type strain sequencing project: providing services to taxonomists for standard genome sequencing and annotation.</title>
        <authorList>
            <consortium name="The Broad Institute Genomics Platform"/>
            <consortium name="The Broad Institute Genome Sequencing Center for Infectious Disease"/>
            <person name="Wu L."/>
            <person name="Ma J."/>
        </authorList>
    </citation>
    <scope>NUCLEOTIDE SEQUENCE [LARGE SCALE GENOMIC DNA]</scope>
    <source>
        <strain evidence="5">JCM 16929</strain>
    </source>
</reference>
<protein>
    <recommendedName>
        <fullName evidence="3">N-acetyltransferase domain-containing protein</fullName>
    </recommendedName>
</protein>
<dbReference type="SUPFAM" id="SSF55729">
    <property type="entry name" value="Acyl-CoA N-acyltransferases (Nat)"/>
    <property type="match status" value="1"/>
</dbReference>
<dbReference type="InterPro" id="IPR016181">
    <property type="entry name" value="Acyl_CoA_acyltransferase"/>
</dbReference>
<dbReference type="EMBL" id="BAABAB010000022">
    <property type="protein sequence ID" value="GAA3626008.1"/>
    <property type="molecule type" value="Genomic_DNA"/>
</dbReference>
<evidence type="ECO:0000313" key="5">
    <source>
        <dbReference type="Proteomes" id="UP001501490"/>
    </source>
</evidence>
<keyword evidence="2" id="KW-0012">Acyltransferase</keyword>
<evidence type="ECO:0000256" key="2">
    <source>
        <dbReference type="ARBA" id="ARBA00023315"/>
    </source>
</evidence>
<feature type="domain" description="N-acetyltransferase" evidence="3">
    <location>
        <begin position="9"/>
        <end position="183"/>
    </location>
</feature>
<keyword evidence="5" id="KW-1185">Reference proteome</keyword>
<evidence type="ECO:0000259" key="3">
    <source>
        <dbReference type="PROSITE" id="PS51186"/>
    </source>
</evidence>
<keyword evidence="1" id="KW-0808">Transferase</keyword>
<accession>A0ABP7A6V6</accession>
<dbReference type="RefSeq" id="WP_344806010.1">
    <property type="nucleotide sequence ID" value="NZ_BAABAB010000022.1"/>
</dbReference>
<dbReference type="Pfam" id="PF00583">
    <property type="entry name" value="Acetyltransf_1"/>
    <property type="match status" value="1"/>
</dbReference>
<name>A0ABP7A6V6_9ACTN</name>
<evidence type="ECO:0000256" key="1">
    <source>
        <dbReference type="ARBA" id="ARBA00022679"/>
    </source>
</evidence>
<organism evidence="4 5">
    <name type="scientific">Microlunatus ginsengisoli</name>
    <dbReference type="NCBI Taxonomy" id="363863"/>
    <lineage>
        <taxon>Bacteria</taxon>
        <taxon>Bacillati</taxon>
        <taxon>Actinomycetota</taxon>
        <taxon>Actinomycetes</taxon>
        <taxon>Propionibacteriales</taxon>
        <taxon>Propionibacteriaceae</taxon>
        <taxon>Microlunatus</taxon>
    </lineage>
</organism>
<comment type="caution">
    <text evidence="4">The sequence shown here is derived from an EMBL/GenBank/DDBJ whole genome shotgun (WGS) entry which is preliminary data.</text>
</comment>
<proteinExistence type="predicted"/>